<dbReference type="Proteomes" id="UP000594430">
    <property type="component" value="Chromosome"/>
</dbReference>
<gene>
    <name evidence="1" type="ORF">IZU98_08615</name>
</gene>
<dbReference type="EMBL" id="CP064946">
    <property type="protein sequence ID" value="QPH50737.1"/>
    <property type="molecule type" value="Genomic_DNA"/>
</dbReference>
<name>A0A7S9Q9Y3_9PSED</name>
<dbReference type="InterPro" id="IPR013078">
    <property type="entry name" value="His_Pase_superF_clade-1"/>
</dbReference>
<proteinExistence type="predicted"/>
<accession>A0A7S9Q9Y3</accession>
<reference evidence="1 2" key="1">
    <citation type="submission" date="2020-11" db="EMBL/GenBank/DDBJ databases">
        <title>Pseudomonas fulva producing VIM-24.</title>
        <authorList>
            <person name="Liu S."/>
        </authorList>
    </citation>
    <scope>NUCLEOTIDE SEQUENCE [LARGE SCALE GENOMIC DNA]</scope>
    <source>
        <strain evidence="1 2">ZDHY414</strain>
    </source>
</reference>
<dbReference type="SMART" id="SM00855">
    <property type="entry name" value="PGAM"/>
    <property type="match status" value="1"/>
</dbReference>
<dbReference type="Gene3D" id="3.40.50.1240">
    <property type="entry name" value="Phosphoglycerate mutase-like"/>
    <property type="match status" value="1"/>
</dbReference>
<dbReference type="SUPFAM" id="SSF53254">
    <property type="entry name" value="Phosphoglycerate mutase-like"/>
    <property type="match status" value="1"/>
</dbReference>
<evidence type="ECO:0000313" key="1">
    <source>
        <dbReference type="EMBL" id="QPH50737.1"/>
    </source>
</evidence>
<evidence type="ECO:0000313" key="2">
    <source>
        <dbReference type="Proteomes" id="UP000594430"/>
    </source>
</evidence>
<sequence>MKATRLTLICHGLTLAQKRGYFPEPADSLVSMPHRSVPHGGSQILTAPEQRAQQTALAWGDAKIASGLADCDMGRWQGLPLKRLQAEQPSALADWLENPASEVHGGESFQTLCQRMSAWLGDFDWPGEWSAVTHPMVMRAVLVQVLGCPMTAGQRIDVLPLSRIELSFSGQWRLRINCPQNASL</sequence>
<protein>
    <submittedName>
        <fullName evidence="1">Phosphoglycerate mutase family protein</fullName>
    </submittedName>
</protein>
<dbReference type="InterPro" id="IPR029033">
    <property type="entry name" value="His_PPase_superfam"/>
</dbReference>
<dbReference type="Pfam" id="PF00300">
    <property type="entry name" value="His_Phos_1"/>
    <property type="match status" value="1"/>
</dbReference>
<dbReference type="AlphaFoldDB" id="A0A7S9Q9Y3"/>
<dbReference type="RefSeq" id="WP_027914573.1">
    <property type="nucleotide sequence ID" value="NZ_BQIN01000002.1"/>
</dbReference>
<organism evidence="1 2">
    <name type="scientific">Pseudomonas fulva</name>
    <dbReference type="NCBI Taxonomy" id="47880"/>
    <lineage>
        <taxon>Bacteria</taxon>
        <taxon>Pseudomonadati</taxon>
        <taxon>Pseudomonadota</taxon>
        <taxon>Gammaproteobacteria</taxon>
        <taxon>Pseudomonadales</taxon>
        <taxon>Pseudomonadaceae</taxon>
        <taxon>Pseudomonas</taxon>
    </lineage>
</organism>